<gene>
    <name evidence="1" type="ORF">TNIN_185891</name>
</gene>
<protein>
    <submittedName>
        <fullName evidence="1">Uncharacterized protein</fullName>
    </submittedName>
</protein>
<evidence type="ECO:0000313" key="2">
    <source>
        <dbReference type="Proteomes" id="UP000886998"/>
    </source>
</evidence>
<evidence type="ECO:0000313" key="1">
    <source>
        <dbReference type="EMBL" id="GFY63056.1"/>
    </source>
</evidence>
<feature type="non-terminal residue" evidence="1">
    <location>
        <position position="1"/>
    </location>
</feature>
<dbReference type="AlphaFoldDB" id="A0A8X6XZ63"/>
<organism evidence="1 2">
    <name type="scientific">Trichonephila inaurata madagascariensis</name>
    <dbReference type="NCBI Taxonomy" id="2747483"/>
    <lineage>
        <taxon>Eukaryota</taxon>
        <taxon>Metazoa</taxon>
        <taxon>Ecdysozoa</taxon>
        <taxon>Arthropoda</taxon>
        <taxon>Chelicerata</taxon>
        <taxon>Arachnida</taxon>
        <taxon>Araneae</taxon>
        <taxon>Araneomorphae</taxon>
        <taxon>Entelegynae</taxon>
        <taxon>Araneoidea</taxon>
        <taxon>Nephilidae</taxon>
        <taxon>Trichonephila</taxon>
        <taxon>Trichonephila inaurata</taxon>
    </lineage>
</organism>
<proteinExistence type="predicted"/>
<keyword evidence="2" id="KW-1185">Reference proteome</keyword>
<accession>A0A8X6XZ63</accession>
<sequence>MRVTQEEGAGRLSTSTADDNIKQAEEKCTAVGLVLLPISKERGLAINRNITSIYFALLYTSVSGKIIL</sequence>
<dbReference type="Proteomes" id="UP000886998">
    <property type="component" value="Unassembled WGS sequence"/>
</dbReference>
<dbReference type="EMBL" id="BMAV01014589">
    <property type="protein sequence ID" value="GFY63056.1"/>
    <property type="molecule type" value="Genomic_DNA"/>
</dbReference>
<comment type="caution">
    <text evidence="1">The sequence shown here is derived from an EMBL/GenBank/DDBJ whole genome shotgun (WGS) entry which is preliminary data.</text>
</comment>
<reference evidence="1" key="1">
    <citation type="submission" date="2020-08" db="EMBL/GenBank/DDBJ databases">
        <title>Multicomponent nature underlies the extraordinary mechanical properties of spider dragline silk.</title>
        <authorList>
            <person name="Kono N."/>
            <person name="Nakamura H."/>
            <person name="Mori M."/>
            <person name="Yoshida Y."/>
            <person name="Ohtoshi R."/>
            <person name="Malay A.D."/>
            <person name="Moran D.A.P."/>
            <person name="Tomita M."/>
            <person name="Numata K."/>
            <person name="Arakawa K."/>
        </authorList>
    </citation>
    <scope>NUCLEOTIDE SEQUENCE</scope>
</reference>
<name>A0A8X6XZ63_9ARAC</name>